<keyword evidence="2" id="KW-1185">Reference proteome</keyword>
<comment type="caution">
    <text evidence="1">The sequence shown here is derived from an EMBL/GenBank/DDBJ whole genome shotgun (WGS) entry which is preliminary data.</text>
</comment>
<evidence type="ECO:0000313" key="1">
    <source>
        <dbReference type="EMBL" id="NWN92872.1"/>
    </source>
</evidence>
<dbReference type="AlphaFoldDB" id="A0A851I054"/>
<sequence length="1071" mass="120495">MVATRRNEDGKDLLAKFRSDQSVITVQADDRGEAVAFVIASLVESGAEDLLDRTLVASTGAVKIPSARTSKLIVLADIPDEQDLDYGDRNQLTIVRAYPRGRPGVKDAISLSHVPSSVFHSELEKMGFSEAEADSKALRTGHSVQVLRRSLSRDPAVNRPVWSRSRSAAKRMIPFALAGAWVEQENCDDQTILDLLGDVDSYTTRQNRHELLSLDDSPLAKYGNVTVAVSQLDALFAVGPYIEADELERFFELVLEVLGHRDPALDLPPEKRWMANVLGKGRQYSGALISGIGDALCILAVHGREICGDGLAIDFDFQAERVVRQLMQGADGEKWLSIRGILRTLAEASPSAFIDCLEKDLQREEPAVQAIMGISGDGIGGECLRTNLLWALEILAWHPLYFSRVVWVTFALERFPVDDNWANKPSALAKSLFLVQLPATATALADKLTVLRRHSAQFRRPVFEVCISLLPDNWPGLAMRTSLPRWREVMQAVPEPTYGDVKEAAVQASRLLLDLSPFDRDEIKQLVEISPRIHPDDLARLVEEVNSWGSIASDEDKAYVRHALRRQEAFRAYQRDSDQNDIDLAVQKMEQILEPESAKARNQWLFADTYIEWRELLKEENEQEISYEEREARVRAKRAQAIKEIQVEVGTDGLWEFVFEVRQPHLVAEALVTPETLPEEAAEWIRRALNSGLREATTLFVRQILATFEAAKLGEIARVLKRWGYLDGGESITQYAQLLPPNAHGWTASAALGPEADRAYWDKVLPTVWSDTPDEAMDYLIGKLLEARRPRTALASSQYKPARVAPEIWEKILQGIARGEEPEGPIPDSYHLSKILSCLDGAEGFNDDRIMALEMPFALLLCSYGHRSQKRELAVHRELARNSEVFVQLLSWCYSEPDDHLDEERREALRKIAYHALDAWNTVPAADENGNVEPEAFTSWIDNALKGAADQNLGRFAEYHLGVLFARYARYRSWGNWLPEPLLDVLDRPENDGLRDKFELGIRNSRGLTSRSPFDGGAQERRLAAHYRTLASNYESAHPRVASVLLCVAESYDWDAQRHDHNAVLGERWQQ</sequence>
<reference evidence="1 2" key="1">
    <citation type="submission" date="2020-03" db="EMBL/GenBank/DDBJ databases">
        <title>Metagenomic, metatranscriptomic, and metabolomic analyses revealed the key microbes and metabolic features during the fermentation of ganjang, Korean traditional soy sauce.</title>
        <authorList>
            <person name="Chun B.H."/>
            <person name="Jeon C.O."/>
        </authorList>
    </citation>
    <scope>NUCLEOTIDE SEQUENCE [LARGE SCALE GENOMIC DNA]</scope>
    <source>
        <strain evidence="1 2">KG14</strain>
    </source>
</reference>
<gene>
    <name evidence="1" type="ORF">HLV39_15370</name>
</gene>
<accession>A0A851I054</accession>
<organism evidence="1 2">
    <name type="scientific">Marinobacter adhaerens</name>
    <dbReference type="NCBI Taxonomy" id="1033846"/>
    <lineage>
        <taxon>Bacteria</taxon>
        <taxon>Pseudomonadati</taxon>
        <taxon>Pseudomonadota</taxon>
        <taxon>Gammaproteobacteria</taxon>
        <taxon>Pseudomonadales</taxon>
        <taxon>Marinobacteraceae</taxon>
        <taxon>Marinobacter</taxon>
    </lineage>
</organism>
<dbReference type="EMBL" id="JABEVQ010000009">
    <property type="protein sequence ID" value="NWN92872.1"/>
    <property type="molecule type" value="Genomic_DNA"/>
</dbReference>
<proteinExistence type="predicted"/>
<protein>
    <submittedName>
        <fullName evidence="1">Uncharacterized protein</fullName>
    </submittedName>
</protein>
<evidence type="ECO:0000313" key="2">
    <source>
        <dbReference type="Proteomes" id="UP000536442"/>
    </source>
</evidence>
<dbReference type="Proteomes" id="UP000536442">
    <property type="component" value="Unassembled WGS sequence"/>
</dbReference>
<name>A0A851I054_9GAMM</name>